<keyword evidence="3" id="KW-1185">Reference proteome</keyword>
<dbReference type="Proteomes" id="UP000283634">
    <property type="component" value="Unassembled WGS sequence"/>
</dbReference>
<dbReference type="GeneID" id="40328751"/>
<comment type="caution">
    <text evidence="2">The sequence shown here is derived from an EMBL/GenBank/DDBJ whole genome shotgun (WGS) entry which is preliminary data.</text>
</comment>
<feature type="compositionally biased region" description="Basic residues" evidence="1">
    <location>
        <begin position="788"/>
        <end position="797"/>
    </location>
</feature>
<gene>
    <name evidence="2" type="ORF">TraAM80_04818</name>
</gene>
<organism evidence="2 3">
    <name type="scientific">Trypanosoma rangeli</name>
    <dbReference type="NCBI Taxonomy" id="5698"/>
    <lineage>
        <taxon>Eukaryota</taxon>
        <taxon>Discoba</taxon>
        <taxon>Euglenozoa</taxon>
        <taxon>Kinetoplastea</taxon>
        <taxon>Metakinetoplastina</taxon>
        <taxon>Trypanosomatida</taxon>
        <taxon>Trypanosomatidae</taxon>
        <taxon>Trypanosoma</taxon>
        <taxon>Herpetosoma</taxon>
    </lineage>
</organism>
<dbReference type="VEuPathDB" id="TriTrypDB:TRSC58_00738"/>
<reference evidence="2 3" key="1">
    <citation type="journal article" date="2018" name="BMC Genomics">
        <title>Genomic comparison of Trypanosoma conorhini and Trypanosoma rangeli to Trypanosoma cruzi strains of high and low virulence.</title>
        <authorList>
            <person name="Bradwell K.R."/>
            <person name="Koparde V.N."/>
            <person name="Matveyev A.V."/>
            <person name="Serrano M.G."/>
            <person name="Alves J.M."/>
            <person name="Parikh H."/>
            <person name="Huang B."/>
            <person name="Lee V."/>
            <person name="Espinosa-Alvarez O."/>
            <person name="Ortiz P.A."/>
            <person name="Costa-Martins A.G."/>
            <person name="Teixeira M.M."/>
            <person name="Buck G.A."/>
        </authorList>
    </citation>
    <scope>NUCLEOTIDE SEQUENCE [LARGE SCALE GENOMIC DNA]</scope>
    <source>
        <strain evidence="2 3">AM80</strain>
    </source>
</reference>
<evidence type="ECO:0000313" key="3">
    <source>
        <dbReference type="Proteomes" id="UP000283634"/>
    </source>
</evidence>
<dbReference type="EMBL" id="MKGL01000147">
    <property type="protein sequence ID" value="RNF04982.1"/>
    <property type="molecule type" value="Genomic_DNA"/>
</dbReference>
<dbReference type="OrthoDB" id="273511at2759"/>
<dbReference type="AlphaFoldDB" id="A0A422NHN4"/>
<feature type="region of interest" description="Disordered" evidence="1">
    <location>
        <begin position="773"/>
        <end position="797"/>
    </location>
</feature>
<protein>
    <submittedName>
        <fullName evidence="2">Uncharacterized protein</fullName>
    </submittedName>
</protein>
<dbReference type="OMA" id="ISHWNPC"/>
<proteinExistence type="predicted"/>
<dbReference type="RefSeq" id="XP_029238410.1">
    <property type="nucleotide sequence ID" value="XM_029381731.1"/>
</dbReference>
<evidence type="ECO:0000256" key="1">
    <source>
        <dbReference type="SAM" id="MobiDB-lite"/>
    </source>
</evidence>
<name>A0A422NHN4_TRYRA</name>
<evidence type="ECO:0000313" key="2">
    <source>
        <dbReference type="EMBL" id="RNF04982.1"/>
    </source>
</evidence>
<sequence>MMDVAEFLSGRAEEVAAFSALLFRKRPREQGDGGDEGPFPLTARSVVHYRRPSSANVPLSDVTRLARLHLRRSRRFVRLLATEEPLPASPSPTTAVDEGRVQKKKRPLTYKAWCLLLRRRRRLAWRRRATARRRMRRRHIALRQGKAQLPLCNCGSAVAAAAPLAGSPPTISLSGGRTAVLWLPSHWRLCRRFHYGVVKTRVNGCSPFFAVNGISPRLPTIRIAVPMKCQRKQHRVLQRWAARLPSCSAREKPLRRLESKPMIVPPPLCFAAERSHMCVWKVQPWETGHSLSAEEVLNLLMLRTNGTPSVALHTRHLALGTTSQVDSGSQGTWWRRCEDGVFYGYMWSLTQTTRFLRGETELFDSDATPIVVPAKLLQNGGGDGVTYLLVTSAPVHFGARAKRNLNIQLISHWNPCGASKPMCSMFELWCCADAFRVKGAETPSETDALILLELIRRRVNAAVESWRRIKEGSSSTHKEEAGGKRPSSPLQAVKVCCFPSLPPNLETIDHPTFPVHNCVMSILLVSAESLSHLGSSSTVAWRNRRHHFQFARHLFASLTDTSPAARRVTRRYDASMAFAFHRCQSLGYTHNVRIIGEEERETLLRLIGCPAFADLSGANAPFQASHMARLRCAPSNAHRRVLLKFYLKGDREHQHEGSALFALKSGNPAALLHIGAVTSAPFFSMRFGARVAYAWVWDDVGWELVQMHMRCASRAAASNRRDGFYEEPNTDDATEHSDAGSSGSVCFLLSAAEKVSRLLHFVNNTPVHVPGCFAPNSPVKGDKEKQKQQQRHHKRVTKRTRVDAPVVSSKITCWQAMEAVLCDSNTCLPVEVVRLGTAGGRCVRLPTRHWCSRDMTRASIST</sequence>
<accession>A0A422NHN4</accession>